<dbReference type="Gene3D" id="3.40.50.720">
    <property type="entry name" value="NAD(P)-binding Rossmann-like Domain"/>
    <property type="match status" value="1"/>
</dbReference>
<proteinExistence type="inferred from homology"/>
<evidence type="ECO:0000256" key="3">
    <source>
        <dbReference type="ARBA" id="ARBA00022679"/>
    </source>
</evidence>
<keyword evidence="3 11" id="KW-0808">Transferase</keyword>
<dbReference type="Proteomes" id="UP001214854">
    <property type="component" value="Unassembled WGS sequence"/>
</dbReference>
<dbReference type="InterPro" id="IPR003362">
    <property type="entry name" value="Bact_transf"/>
</dbReference>
<feature type="region of interest" description="Disordered" evidence="8">
    <location>
        <begin position="1"/>
        <end position="57"/>
    </location>
</feature>
<dbReference type="NCBIfam" id="TIGR03023">
    <property type="entry name" value="WcaJ_sugtrans"/>
    <property type="match status" value="1"/>
</dbReference>
<dbReference type="EMBL" id="JAQQKX010000014">
    <property type="protein sequence ID" value="MDC7684713.1"/>
    <property type="molecule type" value="Genomic_DNA"/>
</dbReference>
<feature type="transmembrane region" description="Helical" evidence="9">
    <location>
        <begin position="107"/>
        <end position="127"/>
    </location>
</feature>
<keyword evidence="12" id="KW-1185">Reference proteome</keyword>
<evidence type="ECO:0000313" key="12">
    <source>
        <dbReference type="Proteomes" id="UP001214854"/>
    </source>
</evidence>
<feature type="compositionally biased region" description="Basic and acidic residues" evidence="8">
    <location>
        <begin position="1"/>
        <end position="11"/>
    </location>
</feature>
<evidence type="ECO:0000256" key="2">
    <source>
        <dbReference type="ARBA" id="ARBA00006464"/>
    </source>
</evidence>
<feature type="transmembrane region" description="Helical" evidence="9">
    <location>
        <begin position="74"/>
        <end position="95"/>
    </location>
</feature>
<name>A0ABT5HXM8_9CAUL</name>
<evidence type="ECO:0000256" key="4">
    <source>
        <dbReference type="ARBA" id="ARBA00022692"/>
    </source>
</evidence>
<dbReference type="Pfam" id="PF13727">
    <property type="entry name" value="CoA_binding_3"/>
    <property type="match status" value="1"/>
</dbReference>
<evidence type="ECO:0000256" key="6">
    <source>
        <dbReference type="ARBA" id="ARBA00023136"/>
    </source>
</evidence>
<evidence type="ECO:0000256" key="9">
    <source>
        <dbReference type="SAM" id="Phobius"/>
    </source>
</evidence>
<feature type="transmembrane region" description="Helical" evidence="9">
    <location>
        <begin position="139"/>
        <end position="159"/>
    </location>
</feature>
<evidence type="ECO:0000259" key="10">
    <source>
        <dbReference type="Pfam" id="PF02397"/>
    </source>
</evidence>
<dbReference type="InterPro" id="IPR017475">
    <property type="entry name" value="EPS_sugar_tfrase"/>
</dbReference>
<gene>
    <name evidence="11" type="ORF">PQU92_15615</name>
</gene>
<dbReference type="PANTHER" id="PTHR30576">
    <property type="entry name" value="COLANIC BIOSYNTHESIS UDP-GLUCOSE LIPID CARRIER TRANSFERASE"/>
    <property type="match status" value="1"/>
</dbReference>
<keyword evidence="5 9" id="KW-1133">Transmembrane helix</keyword>
<evidence type="ECO:0000256" key="5">
    <source>
        <dbReference type="ARBA" id="ARBA00022989"/>
    </source>
</evidence>
<protein>
    <submittedName>
        <fullName evidence="11">Undecaprenyl-phosphate glucose phosphotransferase</fullName>
        <ecNumber evidence="11">2.7.8.31</ecNumber>
    </submittedName>
</protein>
<evidence type="ECO:0000256" key="8">
    <source>
        <dbReference type="SAM" id="MobiDB-lite"/>
    </source>
</evidence>
<evidence type="ECO:0000256" key="7">
    <source>
        <dbReference type="ARBA" id="ARBA00023169"/>
    </source>
</evidence>
<feature type="compositionally biased region" description="Basic and acidic residues" evidence="8">
    <location>
        <begin position="40"/>
        <end position="57"/>
    </location>
</feature>
<dbReference type="Pfam" id="PF02397">
    <property type="entry name" value="Bac_transf"/>
    <property type="match status" value="1"/>
</dbReference>
<keyword evidence="6 9" id="KW-0472">Membrane</keyword>
<dbReference type="EC" id="2.7.8.31" evidence="11"/>
<feature type="transmembrane region" description="Helical" evidence="9">
    <location>
        <begin position="171"/>
        <end position="189"/>
    </location>
</feature>
<dbReference type="InterPro" id="IPR017473">
    <property type="entry name" value="Undecaprenyl-P_gluc_Ptfrase"/>
</dbReference>
<dbReference type="GO" id="GO:0089702">
    <property type="term" value="F:undecaprenyl-phosphate glucose phosphotransferase activity"/>
    <property type="evidence" value="ECO:0007669"/>
    <property type="project" value="UniProtKB-EC"/>
</dbReference>
<feature type="domain" description="Bacterial sugar transferase" evidence="10">
    <location>
        <begin position="334"/>
        <end position="522"/>
    </location>
</feature>
<comment type="similarity">
    <text evidence="2">Belongs to the bacterial sugar transferase family.</text>
</comment>
<dbReference type="PANTHER" id="PTHR30576:SF0">
    <property type="entry name" value="UNDECAPRENYL-PHOSPHATE N-ACETYLGALACTOSAMINYL 1-PHOSPHATE TRANSFERASE-RELATED"/>
    <property type="match status" value="1"/>
</dbReference>
<accession>A0ABT5HXM8</accession>
<reference evidence="11 12" key="1">
    <citation type="submission" date="2023-01" db="EMBL/GenBank/DDBJ databases">
        <title>Novel species of the genus Asticcacaulis isolated from rivers.</title>
        <authorList>
            <person name="Lu H."/>
        </authorList>
    </citation>
    <scope>NUCLEOTIDE SEQUENCE [LARGE SCALE GENOMIC DNA]</scope>
    <source>
        <strain evidence="11 12">BYS171W</strain>
    </source>
</reference>
<dbReference type="NCBIfam" id="TIGR03025">
    <property type="entry name" value="EPS_sugtrans"/>
    <property type="match status" value="1"/>
</dbReference>
<sequence length="529" mass="59169">MLDALKRDTLAHRAGGQAPAQDRTDPALKPQMRAVPQAEPPHDAVDPRDRRGPFRPERLISLRERRSNDRYARLFRIGDILLITGFTLVLAQLIAPRGWMRSSVSEVLPFLTAVLLTGWALKSLNLYQFLRTENLLVHVGKVAAAVFFGALGGVCASQFSPNESQEVPLLSLWTLTALCTLTLMHVLWFEIVRSWRKRGLLTPNIVIVGATRHAQKLIDTALARRDVNILGIFDDRLARNPDAVSGVPILGDTQALLSHKITPYVDQIVVALDPSAKARVNHLIEKLKMLPNDVSLLVDVHNETGRQAALSRLSDMPLAKVSGISEDERKAFNKRIQDIIIGLIALVVFVPLMAVVALIIKLDSPGPVFFRQRRHGFNNEAINVWKFRSMRNEAADATASRQISRNDDRVTRVGKFIRKTSIDELPQLFNVLKGEMSLVGPRPHAIGMKTGPDESARLVAEYAWRHRMKPGMTGWAAINGSRGALETADDVRRRIQLDVDYIERHSLWLDLYIMGMTIPCVLNDRSAIR</sequence>
<dbReference type="RefSeq" id="WP_272749183.1">
    <property type="nucleotide sequence ID" value="NZ_JAQQKX010000014.1"/>
</dbReference>
<comment type="caution">
    <text evidence="11">The sequence shown here is derived from an EMBL/GenBank/DDBJ whole genome shotgun (WGS) entry which is preliminary data.</text>
</comment>
<organism evidence="11 12">
    <name type="scientific">Asticcacaulis aquaticus</name>
    <dbReference type="NCBI Taxonomy" id="2984212"/>
    <lineage>
        <taxon>Bacteria</taxon>
        <taxon>Pseudomonadati</taxon>
        <taxon>Pseudomonadota</taxon>
        <taxon>Alphaproteobacteria</taxon>
        <taxon>Caulobacterales</taxon>
        <taxon>Caulobacteraceae</taxon>
        <taxon>Asticcacaulis</taxon>
    </lineage>
</organism>
<keyword evidence="4 9" id="KW-0812">Transmembrane</keyword>
<keyword evidence="7" id="KW-0270">Exopolysaccharide synthesis</keyword>
<comment type="subcellular location">
    <subcellularLocation>
        <location evidence="1">Membrane</location>
        <topology evidence="1">Multi-pass membrane protein</topology>
    </subcellularLocation>
</comment>
<evidence type="ECO:0000256" key="1">
    <source>
        <dbReference type="ARBA" id="ARBA00004141"/>
    </source>
</evidence>
<evidence type="ECO:0000313" key="11">
    <source>
        <dbReference type="EMBL" id="MDC7684713.1"/>
    </source>
</evidence>
<feature type="transmembrane region" description="Helical" evidence="9">
    <location>
        <begin position="339"/>
        <end position="360"/>
    </location>
</feature>